<sequence length="216" mass="25079">MDQKIAQLYDEGKVEQAIHLLIKKIDQHPQQVANYLQLSTYLIEQGSLDQAQKLLEQAQHLVKEPQELNYNLAVCYYMQGDFDKALALLDQIPNDDLTLYQKALTYLKLGQGQKALAYALTIKKIDERIQELLGDIWLSLGENQQAQQMYLAIPDNKKNAKVYFLLGVTTLEKDRDQAQKYFAQAKQMDAKYYQQAMNQYASIMKMLNDKEKKNYE</sequence>
<evidence type="ECO:0000313" key="16">
    <source>
        <dbReference type="Proteomes" id="UP000460132"/>
    </source>
</evidence>
<evidence type="ECO:0000313" key="17">
    <source>
        <dbReference type="Proteomes" id="UP001434419"/>
    </source>
</evidence>
<reference evidence="9 12" key="2">
    <citation type="submission" date="2016-10" db="EMBL/GenBank/DDBJ databases">
        <title>WGS of isloates from the oral cavity of healthy individuals.</title>
        <authorList>
            <person name="Sharma S."/>
            <person name="Pal V.K."/>
            <person name="Patil P.B."/>
            <person name="Korpole S."/>
            <person name="Grover V."/>
        </authorList>
    </citation>
    <scope>NUCLEOTIDE SEQUENCE [LARGE SCALE GENOMIC DNA]</scope>
    <source>
        <strain evidence="9 12">DISK12</strain>
    </source>
</reference>
<reference evidence="4" key="7">
    <citation type="submission" date="2020-07" db="EMBL/GenBank/DDBJ databases">
        <title>Comparative genomics analyses of Lactobacillus crispatus isolated from different ecological niches.</title>
        <authorList>
            <person name="Mancino W."/>
            <person name="Mancabelli L."/>
            <person name="Lugli G.A."/>
            <person name="Milani C."/>
            <person name="Viappiani A."/>
            <person name="Anzalone R."/>
            <person name="Longhi G."/>
            <person name="Ventura M."/>
            <person name="Turroni F."/>
        </authorList>
    </citation>
    <scope>NUCLEOTIDE SEQUENCE</scope>
    <source>
        <strain evidence="4">LB65</strain>
    </source>
</reference>
<dbReference type="Proteomes" id="UP001434419">
    <property type="component" value="Unassembled WGS sequence"/>
</dbReference>
<evidence type="ECO:0000313" key="8">
    <source>
        <dbReference type="EMBL" id="MYN53550.1"/>
    </source>
</evidence>
<evidence type="ECO:0000313" key="1">
    <source>
        <dbReference type="EMBL" id="KAA8813634.1"/>
    </source>
</evidence>
<reference evidence="7" key="10">
    <citation type="submission" date="2024-06" db="EMBL/GenBank/DDBJ databases">
        <title>Vaginal Lactobacillus fatty acid response mechanisms reveal a metabolite-targeted strategy for bacterial vaginosis treatment.</title>
        <authorList>
            <person name="Zhu M."/>
            <person name="Blainey P.C."/>
            <person name="Bloom S.M."/>
            <person name="Kwon D.S."/>
        </authorList>
    </citation>
    <scope>NUCLEOTIDE SEQUENCE</scope>
    <source>
        <strain evidence="7">194_F1_1</strain>
    </source>
</reference>
<dbReference type="PATRIC" id="fig|47770.28.peg.2243"/>
<dbReference type="Gene3D" id="1.25.40.10">
    <property type="entry name" value="Tetratricopeptide repeat domain"/>
    <property type="match status" value="2"/>
</dbReference>
<dbReference type="EMBL" id="LJGP01000009">
    <property type="protein sequence ID" value="KWU04376.1"/>
    <property type="molecule type" value="Genomic_DNA"/>
</dbReference>
<evidence type="ECO:0000313" key="10">
    <source>
        <dbReference type="EMBL" id="TDN32289.1"/>
    </source>
</evidence>
<evidence type="ECO:0000313" key="9">
    <source>
        <dbReference type="EMBL" id="PJZ17429.1"/>
    </source>
</evidence>
<evidence type="ECO:0000313" key="7">
    <source>
        <dbReference type="EMBL" id="MES5149503.1"/>
    </source>
</evidence>
<dbReference type="Pfam" id="PF14559">
    <property type="entry name" value="TPR_19"/>
    <property type="match status" value="1"/>
</dbReference>
<keyword evidence="17" id="KW-1185">Reference proteome</keyword>
<dbReference type="EMBL" id="NKLP01000073">
    <property type="protein sequence ID" value="TDN32289.1"/>
    <property type="molecule type" value="Genomic_DNA"/>
</dbReference>
<evidence type="ECO:0000313" key="11">
    <source>
        <dbReference type="Proteomes" id="UP000067598"/>
    </source>
</evidence>
<evidence type="ECO:0000313" key="14">
    <source>
        <dbReference type="Proteomes" id="UP000324504"/>
    </source>
</evidence>
<reference evidence="6" key="9">
    <citation type="submission" date="2023-08" db="EMBL/GenBank/DDBJ databases">
        <title>Lactobacillus from the Female Urinary Tract.</title>
        <authorList>
            <person name="Stegman N."/>
            <person name="Jackson B."/>
            <person name="Steiling M."/>
            <person name="Sedano C."/>
            <person name="Wolfe A."/>
            <person name="Putonti C."/>
        </authorList>
    </citation>
    <scope>NUCLEOTIDE SEQUENCE</scope>
    <source>
        <strain evidence="6">UMB5661</strain>
    </source>
</reference>
<name>A0A109DRU3_9LACO</name>
<dbReference type="RefSeq" id="WP_005718865.1">
    <property type="nucleotide sequence ID" value="NZ_AP025162.1"/>
</dbReference>
<dbReference type="Proteomes" id="UP000324504">
    <property type="component" value="Unassembled WGS sequence"/>
</dbReference>
<reference evidence="5" key="8">
    <citation type="submission" date="2023-05" db="EMBL/GenBank/DDBJ databases">
        <title>Cataloging the Phylogenetic Diversity of Human Bladder Bacteria.</title>
        <authorList>
            <person name="Du J."/>
        </authorList>
    </citation>
    <scope>NUCLEOTIDE SEQUENCE</scope>
    <source>
        <strain evidence="5">UMB9226</strain>
    </source>
</reference>
<dbReference type="Proteomes" id="UP000231914">
    <property type="component" value="Unassembled WGS sequence"/>
</dbReference>
<dbReference type="InterPro" id="IPR011990">
    <property type="entry name" value="TPR-like_helical_dom_sf"/>
</dbReference>
<dbReference type="EMBL" id="JASOGN010000014">
    <property type="protein sequence ID" value="MDK6502487.1"/>
    <property type="molecule type" value="Genomic_DNA"/>
</dbReference>
<evidence type="ECO:0000313" key="3">
    <source>
        <dbReference type="EMBL" id="KWU04376.1"/>
    </source>
</evidence>
<evidence type="ECO:0000313" key="15">
    <source>
        <dbReference type="Proteomes" id="UP000430323"/>
    </source>
</evidence>
<dbReference type="GeneID" id="69823259"/>
<dbReference type="Proteomes" id="UP000430323">
    <property type="component" value="Unassembled WGS sequence"/>
</dbReference>
<dbReference type="EMBL" id="JBETVU010000012">
    <property type="protein sequence ID" value="MES5149503.1"/>
    <property type="molecule type" value="Genomic_DNA"/>
</dbReference>
<reference evidence="8 16" key="6">
    <citation type="submission" date="2020-01" db="EMBL/GenBank/DDBJ databases">
        <title>Vaginal microbiome of pregnant Indian women: Insights into the genome of dominants Lactobacillus species.</title>
        <authorList>
            <person name="Das B."/>
            <person name="Mehta O."/>
            <person name="Ghosh T.S."/>
            <person name="Kothidar A."/>
            <person name="Gowtham M.R."/>
            <person name="Mitra R."/>
            <person name="Kshetrapal P."/>
            <person name="Wadhwa N."/>
            <person name="Thiruvengadam R."/>
            <person name="Nair G.B."/>
            <person name="Bhatnagar S."/>
            <person name="Pore S."/>
        </authorList>
    </citation>
    <scope>NUCLEOTIDE SEQUENCE [LARGE SCALE GENOMIC DNA]</scope>
    <source>
        <strain evidence="8 16">Indica2</strain>
    </source>
</reference>
<dbReference type="Proteomes" id="UP001230300">
    <property type="component" value="Unassembled WGS sequence"/>
</dbReference>
<comment type="caution">
    <text evidence="3">The sequence shown here is derived from an EMBL/GenBank/DDBJ whole genome shotgun (WGS) entry which is preliminary data.</text>
</comment>
<dbReference type="EMBL" id="JAVTXN010000009">
    <property type="protein sequence ID" value="MDT9609045.1"/>
    <property type="molecule type" value="Genomic_DNA"/>
</dbReference>
<reference evidence="2 15" key="5">
    <citation type="submission" date="2019-09" db="EMBL/GenBank/DDBJ databases">
        <title>Investigation of probiotic properties of different lactic acid bacteria.</title>
        <authorList>
            <person name="Jaomanjaka F."/>
            <person name="Blanc P."/>
        </authorList>
    </citation>
    <scope>NUCLEOTIDE SEQUENCE [LARGE SCALE GENOMIC DNA]</scope>
    <source>
        <strain evidence="2 15">BIO6272</strain>
    </source>
</reference>
<evidence type="ECO:0000313" key="6">
    <source>
        <dbReference type="EMBL" id="MDT9609045.1"/>
    </source>
</evidence>
<evidence type="ECO:0000313" key="12">
    <source>
        <dbReference type="Proteomes" id="UP000231914"/>
    </source>
</evidence>
<reference evidence="10 13" key="3">
    <citation type="submission" date="2017-06" db="EMBL/GenBank/DDBJ databases">
        <authorList>
            <person name="Swanenburg J."/>
            <person name="Kort R."/>
        </authorList>
    </citation>
    <scope>NUCLEOTIDE SEQUENCE [LARGE SCALE GENOMIC DNA]</scope>
    <source>
        <strain evidence="10 13">RL05</strain>
    </source>
</reference>
<dbReference type="EMBL" id="VUAV01000004">
    <property type="protein sequence ID" value="KAA8813634.1"/>
    <property type="molecule type" value="Genomic_DNA"/>
</dbReference>
<dbReference type="SUPFAM" id="SSF48452">
    <property type="entry name" value="TPR-like"/>
    <property type="match status" value="1"/>
</dbReference>
<dbReference type="Proteomes" id="UP000460132">
    <property type="component" value="Unassembled WGS sequence"/>
</dbReference>
<dbReference type="EMBL" id="MKXG01000012">
    <property type="protein sequence ID" value="PJZ17429.1"/>
    <property type="molecule type" value="Genomic_DNA"/>
</dbReference>
<dbReference type="AlphaFoldDB" id="A0A109DRU3"/>
<gene>
    <name evidence="7" type="ORF">ABVC42_06130</name>
    <name evidence="3" type="ORF">AEL95_03130</name>
    <name evidence="9" type="ORF">BHU41_04760</name>
    <name evidence="10" type="ORF">CEE75_04690</name>
    <name evidence="1" type="ORF">F1C09_01265</name>
    <name evidence="2" type="ORF">F8251_02470</name>
    <name evidence="8" type="ORF">GTK63_04305</name>
    <name evidence="4" type="ORF">HYQ56_0796</name>
    <name evidence="5" type="ORF">QP235_04645</name>
    <name evidence="6" type="ORF">RON39_02720</name>
</gene>
<evidence type="ECO:0000313" key="4">
    <source>
        <dbReference type="EMBL" id="MBI1707816.1"/>
    </source>
</evidence>
<dbReference type="Proteomes" id="UP000295195">
    <property type="component" value="Unassembled WGS sequence"/>
</dbReference>
<dbReference type="Proteomes" id="UP000067598">
    <property type="component" value="Unassembled WGS sequence"/>
</dbReference>
<evidence type="ECO:0000313" key="13">
    <source>
        <dbReference type="Proteomes" id="UP000295195"/>
    </source>
</evidence>
<reference evidence="3 11" key="1">
    <citation type="journal article" date="2016" name="Microbiology (Mosc.)">
        <title>Comparison of Lactobacillus crispatus isolates from Lactobacillus-dominated vaginal microbiomes with isolates from microbiomes containing bacterial vaginosis-associated bacteria.</title>
        <authorList>
            <person name="Abdelmaksoud A.A."/>
            <person name="Koparde V.N."/>
            <person name="Sheth N.U."/>
            <person name="Serrano M.G."/>
            <person name="Glascock A.L."/>
            <person name="Fettweis J.M."/>
            <person name="Strauss Iii J.F."/>
            <person name="Buck G.A."/>
            <person name="Jefferson K.K."/>
        </authorList>
    </citation>
    <scope>NUCLEOTIDE SEQUENCE [LARGE SCALE GENOMIC DNA]</scope>
    <source>
        <strain evidence="3 11">VMC3</strain>
    </source>
</reference>
<evidence type="ECO:0000313" key="5">
    <source>
        <dbReference type="EMBL" id="MDK6502487.1"/>
    </source>
</evidence>
<dbReference type="OMA" id="AVCYYMQ"/>
<protein>
    <submittedName>
        <fullName evidence="1">Tetratricopeptide repeat protein</fullName>
    </submittedName>
</protein>
<reference evidence="1 14" key="4">
    <citation type="submission" date="2019-09" db="EMBL/GenBank/DDBJ databases">
        <title>Comparative analysis of L. crispatus genomes revealed niche specific adaptation to different host and body sites.</title>
        <authorList>
            <person name="Pan M."/>
            <person name="Hidalgo-Cantabrana C."/>
            <person name="Barrangou R."/>
        </authorList>
    </citation>
    <scope>NUCLEOTIDE SEQUENCE [LARGE SCALE GENOMIC DNA]</scope>
    <source>
        <strain evidence="1 14">NCK2488</strain>
    </source>
</reference>
<dbReference type="EMBL" id="JACCPP010000010">
    <property type="protein sequence ID" value="MBI1707816.1"/>
    <property type="molecule type" value="Genomic_DNA"/>
</dbReference>
<dbReference type="EMBL" id="WBOB01000007">
    <property type="protein sequence ID" value="KAB1977701.1"/>
    <property type="molecule type" value="Genomic_DNA"/>
</dbReference>
<accession>A0A109DRU3</accession>
<evidence type="ECO:0000313" key="2">
    <source>
        <dbReference type="EMBL" id="KAB1977701.1"/>
    </source>
</evidence>
<dbReference type="Proteomes" id="UP001253287">
    <property type="component" value="Unassembled WGS sequence"/>
</dbReference>
<dbReference type="Proteomes" id="UP001194414">
    <property type="component" value="Unassembled WGS sequence"/>
</dbReference>
<proteinExistence type="predicted"/>
<dbReference type="STRING" id="47770.GCA_001567095_00797"/>
<organism evidence="3 11">
    <name type="scientific">Lactobacillus crispatus</name>
    <dbReference type="NCBI Taxonomy" id="47770"/>
    <lineage>
        <taxon>Bacteria</taxon>
        <taxon>Bacillati</taxon>
        <taxon>Bacillota</taxon>
        <taxon>Bacilli</taxon>
        <taxon>Lactobacillales</taxon>
        <taxon>Lactobacillaceae</taxon>
        <taxon>Lactobacillus</taxon>
    </lineage>
</organism>
<dbReference type="EMBL" id="WWFF01000005">
    <property type="protein sequence ID" value="MYN53550.1"/>
    <property type="molecule type" value="Genomic_DNA"/>
</dbReference>